<proteinExistence type="predicted"/>
<dbReference type="RefSeq" id="XP_041192049.1">
    <property type="nucleotide sequence ID" value="XM_041342982.1"/>
</dbReference>
<dbReference type="GeneID" id="64636998"/>
<organism evidence="2 3">
    <name type="scientific">Suillus subaureus</name>
    <dbReference type="NCBI Taxonomy" id="48587"/>
    <lineage>
        <taxon>Eukaryota</taxon>
        <taxon>Fungi</taxon>
        <taxon>Dikarya</taxon>
        <taxon>Basidiomycota</taxon>
        <taxon>Agaricomycotina</taxon>
        <taxon>Agaricomycetes</taxon>
        <taxon>Agaricomycetidae</taxon>
        <taxon>Boletales</taxon>
        <taxon>Suillineae</taxon>
        <taxon>Suillaceae</taxon>
        <taxon>Suillus</taxon>
    </lineage>
</organism>
<name>A0A9P7E8W4_9AGAM</name>
<sequence length="140" mass="16087">MFVSLISIHYINPHAFANRLTTYPGFTSQSIHPLIQVTSNQTDHQYWYKCSECRWTTLVLRSHALQPCLRVSMMCIIIYGSLNSSSSLTVALYRGFISPHLSEHPYSPLLTFICFLLGIPLSYKIIPSSRGLRVIYRCRE</sequence>
<gene>
    <name evidence="2" type="ORF">BJ212DRAFT_348616</name>
</gene>
<keyword evidence="1" id="KW-0812">Transmembrane</keyword>
<evidence type="ECO:0000313" key="3">
    <source>
        <dbReference type="Proteomes" id="UP000807769"/>
    </source>
</evidence>
<accession>A0A9P7E8W4</accession>
<dbReference type="EMBL" id="JABBWG010000020">
    <property type="protein sequence ID" value="KAG1814713.1"/>
    <property type="molecule type" value="Genomic_DNA"/>
</dbReference>
<dbReference type="AlphaFoldDB" id="A0A9P7E8W4"/>
<keyword evidence="1" id="KW-0472">Membrane</keyword>
<evidence type="ECO:0000313" key="2">
    <source>
        <dbReference type="EMBL" id="KAG1814713.1"/>
    </source>
</evidence>
<protein>
    <submittedName>
        <fullName evidence="2">Uncharacterized protein</fullName>
    </submittedName>
</protein>
<feature type="transmembrane region" description="Helical" evidence="1">
    <location>
        <begin position="71"/>
        <end position="93"/>
    </location>
</feature>
<feature type="transmembrane region" description="Helical" evidence="1">
    <location>
        <begin position="105"/>
        <end position="123"/>
    </location>
</feature>
<reference evidence="2" key="1">
    <citation type="journal article" date="2020" name="New Phytol.">
        <title>Comparative genomics reveals dynamic genome evolution in host specialist ectomycorrhizal fungi.</title>
        <authorList>
            <person name="Lofgren L.A."/>
            <person name="Nguyen N.H."/>
            <person name="Vilgalys R."/>
            <person name="Ruytinx J."/>
            <person name="Liao H.L."/>
            <person name="Branco S."/>
            <person name="Kuo A."/>
            <person name="LaButti K."/>
            <person name="Lipzen A."/>
            <person name="Andreopoulos W."/>
            <person name="Pangilinan J."/>
            <person name="Riley R."/>
            <person name="Hundley H."/>
            <person name="Na H."/>
            <person name="Barry K."/>
            <person name="Grigoriev I.V."/>
            <person name="Stajich J.E."/>
            <person name="Kennedy P.G."/>
        </authorList>
    </citation>
    <scope>NUCLEOTIDE SEQUENCE</scope>
    <source>
        <strain evidence="2">MN1</strain>
    </source>
</reference>
<dbReference type="Proteomes" id="UP000807769">
    <property type="component" value="Unassembled WGS sequence"/>
</dbReference>
<dbReference type="OrthoDB" id="10619832at2759"/>
<keyword evidence="1" id="KW-1133">Transmembrane helix</keyword>
<comment type="caution">
    <text evidence="2">The sequence shown here is derived from an EMBL/GenBank/DDBJ whole genome shotgun (WGS) entry which is preliminary data.</text>
</comment>
<evidence type="ECO:0000256" key="1">
    <source>
        <dbReference type="SAM" id="Phobius"/>
    </source>
</evidence>
<keyword evidence="3" id="KW-1185">Reference proteome</keyword>